<dbReference type="EMBL" id="SHMG01000014">
    <property type="protein sequence ID" value="TAA36780.1"/>
    <property type="molecule type" value="Genomic_DNA"/>
</dbReference>
<accession>A0A4Q8LX99</accession>
<dbReference type="HAMAP" id="MF_00710">
    <property type="entry name" value="Malonate_deCO2ase_dsu"/>
    <property type="match status" value="1"/>
</dbReference>
<evidence type="ECO:0000256" key="6">
    <source>
        <dbReference type="PIRSR" id="PIRSR609662-50"/>
    </source>
</evidence>
<dbReference type="Proteomes" id="UP000294164">
    <property type="component" value="Unassembled WGS sequence"/>
</dbReference>
<organism evidence="7 8">
    <name type="scientific">Pseudoxanthomonas winnipegensis</name>
    <dbReference type="NCBI Taxonomy" id="2480810"/>
    <lineage>
        <taxon>Bacteria</taxon>
        <taxon>Pseudomonadati</taxon>
        <taxon>Pseudomonadota</taxon>
        <taxon>Gammaproteobacteria</taxon>
        <taxon>Lysobacterales</taxon>
        <taxon>Lysobacteraceae</taxon>
        <taxon>Pseudoxanthomonas</taxon>
    </lineage>
</organism>
<dbReference type="RefSeq" id="WP_130535796.1">
    <property type="nucleotide sequence ID" value="NZ_SHMG01000014.1"/>
</dbReference>
<protein>
    <recommendedName>
        <fullName evidence="4 5">Malonate decarboxylase acyl carrier protein</fullName>
    </recommendedName>
    <alternativeName>
        <fullName evidence="4">Malonate decarboxylase subunit delta</fullName>
    </alternativeName>
</protein>
<dbReference type="AlphaFoldDB" id="A0A4Q8LX99"/>
<comment type="similarity">
    <text evidence="4">Belongs to the MdcC family.</text>
</comment>
<dbReference type="GO" id="GO:0000036">
    <property type="term" value="F:acyl carrier activity"/>
    <property type="evidence" value="ECO:0007669"/>
    <property type="project" value="UniProtKB-UniRule"/>
</dbReference>
<evidence type="ECO:0000256" key="5">
    <source>
        <dbReference type="NCBIfam" id="TIGR03130"/>
    </source>
</evidence>
<evidence type="ECO:0000256" key="3">
    <source>
        <dbReference type="ARBA" id="ARBA00022553"/>
    </source>
</evidence>
<comment type="function">
    <text evidence="4">Subunit of malonate decarboxylase, it is an acyl carrier protein to which acetyl and malonyl thioester residues are bound via a 2'-(5''-phosphoribosyl)-3'-dephospho-CoA prosthetic group and turn over during the catalytic mechanism.</text>
</comment>
<evidence type="ECO:0000313" key="8">
    <source>
        <dbReference type="Proteomes" id="UP000294164"/>
    </source>
</evidence>
<dbReference type="NCBIfam" id="TIGR03130">
    <property type="entry name" value="malonate_delta"/>
    <property type="match status" value="1"/>
</dbReference>
<dbReference type="GO" id="GO:0005737">
    <property type="term" value="C:cytoplasm"/>
    <property type="evidence" value="ECO:0007669"/>
    <property type="project" value="UniProtKB-SubCell"/>
</dbReference>
<feature type="modified residue" description="O-(phosphoribosyl dephospho-coenzyme A)serine" evidence="4 6">
    <location>
        <position position="28"/>
    </location>
</feature>
<dbReference type="InterPro" id="IPR009662">
    <property type="entry name" value="Malonate_deCO2ase_dsu"/>
</dbReference>
<sequence length="105" mass="11456">METLRYRYDGRIAPTSTRDHVLVGVVASGNLEVMIEPAALEGAMEIEIVTAARGFGEIWQAVLDDFAARHPLKDVRIWINDVGATPAVVSLRLDQAVETLQEPAA</sequence>
<evidence type="ECO:0000256" key="1">
    <source>
        <dbReference type="ARBA" id="ARBA00004496"/>
    </source>
</evidence>
<dbReference type="OrthoDB" id="120290at2"/>
<comment type="subcellular location">
    <subcellularLocation>
        <location evidence="1 4">Cytoplasm</location>
    </subcellularLocation>
</comment>
<dbReference type="Pfam" id="PF06857">
    <property type="entry name" value="ACP"/>
    <property type="match status" value="1"/>
</dbReference>
<evidence type="ECO:0000313" key="7">
    <source>
        <dbReference type="EMBL" id="TAA36780.1"/>
    </source>
</evidence>
<dbReference type="InterPro" id="IPR023439">
    <property type="entry name" value="Mal_deCO2ase/Cit_lyase_ACP"/>
</dbReference>
<comment type="PTM">
    <text evidence="4 6">Covalently binds the prosthetic group of malonate decarboxylase.</text>
</comment>
<name>A0A4Q8LX99_9GAMM</name>
<gene>
    <name evidence="4" type="primary">mdcC</name>
    <name evidence="7" type="ORF">EA655_18195</name>
</gene>
<proteinExistence type="inferred from homology"/>
<keyword evidence="2 4" id="KW-0963">Cytoplasm</keyword>
<comment type="caution">
    <text evidence="7">The sequence shown here is derived from an EMBL/GenBank/DDBJ whole genome shotgun (WGS) entry which is preliminary data.</text>
</comment>
<reference evidence="7 8" key="1">
    <citation type="submission" date="2019-02" db="EMBL/GenBank/DDBJ databases">
        <title>WGS of Pseudoxanthomonas species novum from clinical isolates.</title>
        <authorList>
            <person name="Bernier A.-M."/>
            <person name="Bernard K."/>
            <person name="Vachon A."/>
        </authorList>
    </citation>
    <scope>NUCLEOTIDE SEQUENCE [LARGE SCALE GENOMIC DNA]</scope>
    <source>
        <strain evidence="7 8">NML130969</strain>
    </source>
</reference>
<evidence type="ECO:0000256" key="4">
    <source>
        <dbReference type="HAMAP-Rule" id="MF_00710"/>
    </source>
</evidence>
<evidence type="ECO:0000256" key="2">
    <source>
        <dbReference type="ARBA" id="ARBA00022490"/>
    </source>
</evidence>
<keyword evidence="3 4" id="KW-0597">Phosphoprotein</keyword>